<feature type="transmembrane region" description="Helical" evidence="1">
    <location>
        <begin position="153"/>
        <end position="178"/>
    </location>
</feature>
<gene>
    <name evidence="2" type="ordered locus">YpsIP31758_A0004</name>
</gene>
<keyword evidence="2" id="KW-0614">Plasmid</keyword>
<evidence type="ECO:0000256" key="1">
    <source>
        <dbReference type="SAM" id="Phobius"/>
    </source>
</evidence>
<dbReference type="KEGG" id="ypi:YpsIP31758_A0004"/>
<dbReference type="HOGENOM" id="CLU_1330403_0_0_6"/>
<organism evidence="2 3">
    <name type="scientific">Yersinia pseudotuberculosis serotype O:1b (strain IP 31758)</name>
    <dbReference type="NCBI Taxonomy" id="349747"/>
    <lineage>
        <taxon>Bacteria</taxon>
        <taxon>Pseudomonadati</taxon>
        <taxon>Pseudomonadota</taxon>
        <taxon>Gammaproteobacteria</taxon>
        <taxon>Enterobacterales</taxon>
        <taxon>Yersiniaceae</taxon>
        <taxon>Yersinia</taxon>
    </lineage>
</organism>
<keyword evidence="1" id="KW-1133">Transmembrane helix</keyword>
<dbReference type="GO" id="GO:0016020">
    <property type="term" value="C:membrane"/>
    <property type="evidence" value="ECO:0007669"/>
    <property type="project" value="InterPro"/>
</dbReference>
<feature type="transmembrane region" description="Helical" evidence="1">
    <location>
        <begin position="47"/>
        <end position="65"/>
    </location>
</feature>
<evidence type="ECO:0000313" key="2">
    <source>
        <dbReference type="EMBL" id="ABS45611.1"/>
    </source>
</evidence>
<proteinExistence type="predicted"/>
<evidence type="ECO:0000313" key="3">
    <source>
        <dbReference type="Proteomes" id="UP000002412"/>
    </source>
</evidence>
<feature type="transmembrane region" description="Helical" evidence="1">
    <location>
        <begin position="190"/>
        <end position="206"/>
    </location>
</feature>
<feature type="transmembrane region" description="Helical" evidence="1">
    <location>
        <begin position="96"/>
        <end position="114"/>
    </location>
</feature>
<feature type="transmembrane region" description="Helical" evidence="1">
    <location>
        <begin position="120"/>
        <end position="141"/>
    </location>
</feature>
<sequence>MANILFFLVSIITTTAIAYLLPAIVSRAEQEVLSQYDEVKLASQYRTAVEPLLALFLACVAPVFYAVQSDITLSVFIGLLALVSYIDIMRQWVPDILIHLLSWYSLSCLALGFITSDVLYSLLSLLLLLLPFLAINAYSWIKNRSYIYASGDIYILLSVGLWLDYRFALSAAALSILSASIYAKIAGKEKVPFVPFILFSLLVFSTI</sequence>
<name>A0A0U1QTA2_YERP3</name>
<dbReference type="GO" id="GO:0004190">
    <property type="term" value="F:aspartic-type endopeptidase activity"/>
    <property type="evidence" value="ECO:0007669"/>
    <property type="project" value="InterPro"/>
</dbReference>
<geneLocation type="plasmid" evidence="3">
    <name>plasmid_59kb</name>
</geneLocation>
<feature type="transmembrane region" description="Helical" evidence="1">
    <location>
        <begin position="71"/>
        <end position="89"/>
    </location>
</feature>
<feature type="transmembrane region" description="Helical" evidence="1">
    <location>
        <begin position="6"/>
        <end position="26"/>
    </location>
</feature>
<reference evidence="2 3" key="1">
    <citation type="journal article" date="2007" name="PLoS Genet.">
        <title>The complete genome sequence of Yersinia pseudotuberculosis IP31758, the causative agent of Far East scarlet-like fever.</title>
        <authorList>
            <person name="Eppinger M."/>
            <person name="Rosovitz M.J."/>
            <person name="Fricke W.F."/>
            <person name="Rasko D.A."/>
            <person name="Kokorina G."/>
            <person name="Fayolle C."/>
            <person name="Lindler L.E."/>
            <person name="Carniel E."/>
            <person name="Ravel J."/>
        </authorList>
    </citation>
    <scope>NUCLEOTIDE SEQUENCE [LARGE SCALE GENOMIC DNA]</scope>
    <source>
        <strain evidence="2 3">IP 31758</strain>
        <plasmid evidence="3">Plasmid plasmid_59kb</plasmid>
    </source>
</reference>
<dbReference type="RefSeq" id="WP_011988455.1">
    <property type="nucleotide sequence ID" value="NC_009704.1"/>
</dbReference>
<dbReference type="Proteomes" id="UP000002412">
    <property type="component" value="Plasmid p_59kb"/>
</dbReference>
<dbReference type="AlphaFoldDB" id="A0A0U1QTA2"/>
<keyword evidence="1" id="KW-0812">Transmembrane</keyword>
<accession>A0A0U1QTA2</accession>
<keyword evidence="1" id="KW-0472">Membrane</keyword>
<protein>
    <submittedName>
        <fullName evidence="2">Putative membrane protein</fullName>
    </submittedName>
</protein>
<dbReference type="EMBL" id="CP000718">
    <property type="protein sequence ID" value="ABS45611.1"/>
    <property type="molecule type" value="Genomic_DNA"/>
</dbReference>